<accession>A0A917Q8F3</accession>
<organism evidence="6 7">
    <name type="scientific">Nocardia camponoti</name>
    <dbReference type="NCBI Taxonomy" id="1616106"/>
    <lineage>
        <taxon>Bacteria</taxon>
        <taxon>Bacillati</taxon>
        <taxon>Actinomycetota</taxon>
        <taxon>Actinomycetes</taxon>
        <taxon>Mycobacteriales</taxon>
        <taxon>Nocardiaceae</taxon>
        <taxon>Nocardia</taxon>
    </lineage>
</organism>
<dbReference type="InterPro" id="IPR036249">
    <property type="entry name" value="Thioredoxin-like_sf"/>
</dbReference>
<name>A0A917Q8F3_9NOCA</name>
<proteinExistence type="inferred from homology"/>
<dbReference type="RefSeq" id="WP_188826910.1">
    <property type="nucleotide sequence ID" value="NZ_BMMW01000001.1"/>
</dbReference>
<evidence type="ECO:0000256" key="1">
    <source>
        <dbReference type="ARBA" id="ARBA00006926"/>
    </source>
</evidence>
<keyword evidence="7" id="KW-1185">Reference proteome</keyword>
<reference evidence="6" key="1">
    <citation type="journal article" date="2014" name="Int. J. Syst. Evol. Microbiol.">
        <title>Complete genome sequence of Corynebacterium casei LMG S-19264T (=DSM 44701T), isolated from a smear-ripened cheese.</title>
        <authorList>
            <consortium name="US DOE Joint Genome Institute (JGI-PGF)"/>
            <person name="Walter F."/>
            <person name="Albersmeier A."/>
            <person name="Kalinowski J."/>
            <person name="Ruckert C."/>
        </authorList>
    </citation>
    <scope>NUCLEOTIDE SEQUENCE</scope>
    <source>
        <strain evidence="6">CGMCC 4.7278</strain>
    </source>
</reference>
<evidence type="ECO:0000313" key="6">
    <source>
        <dbReference type="EMBL" id="GGK34965.1"/>
    </source>
</evidence>
<dbReference type="PANTHER" id="PTHR11592:SF78">
    <property type="entry name" value="GLUTATHIONE PEROXIDASE"/>
    <property type="match status" value="1"/>
</dbReference>
<dbReference type="PIRSF" id="PIRSF000303">
    <property type="entry name" value="Glutathion_perox"/>
    <property type="match status" value="1"/>
</dbReference>
<dbReference type="Pfam" id="PF00255">
    <property type="entry name" value="GSHPx"/>
    <property type="match status" value="1"/>
</dbReference>
<dbReference type="Proteomes" id="UP000612956">
    <property type="component" value="Unassembled WGS sequence"/>
</dbReference>
<comment type="similarity">
    <text evidence="1 5">Belongs to the glutathione peroxidase family.</text>
</comment>
<dbReference type="GO" id="GO:0034599">
    <property type="term" value="P:cellular response to oxidative stress"/>
    <property type="evidence" value="ECO:0007669"/>
    <property type="project" value="TreeGrafter"/>
</dbReference>
<sequence length="160" mass="16957">MSNIRDIAVRTLTDEPTTLGDLAGDGPILLVNVASRCGLTPQYTELVELNKTYDGLTVIGFPSNQFGGQEPGSADEIAEFCAVNYGVDFPLLAKGDVNGAERHPLYTAITETADAEGAAGDVQWNFEKFLIAPDGTVAARFRPRTAPTAPEVTSAIEALL</sequence>
<keyword evidence="2 5" id="KW-0575">Peroxidase</keyword>
<gene>
    <name evidence="6" type="ORF">GCM10011591_03270</name>
</gene>
<protein>
    <recommendedName>
        <fullName evidence="5">Glutathione peroxidase</fullName>
    </recommendedName>
</protein>
<evidence type="ECO:0000256" key="4">
    <source>
        <dbReference type="PIRSR" id="PIRSR000303-1"/>
    </source>
</evidence>
<evidence type="ECO:0000256" key="5">
    <source>
        <dbReference type="RuleBase" id="RU000499"/>
    </source>
</evidence>
<dbReference type="Gene3D" id="3.40.30.10">
    <property type="entry name" value="Glutaredoxin"/>
    <property type="match status" value="1"/>
</dbReference>
<dbReference type="EMBL" id="BMMW01000001">
    <property type="protein sequence ID" value="GGK34965.1"/>
    <property type="molecule type" value="Genomic_DNA"/>
</dbReference>
<feature type="active site" evidence="4">
    <location>
        <position position="37"/>
    </location>
</feature>
<dbReference type="InterPro" id="IPR029760">
    <property type="entry name" value="GPX_CS"/>
</dbReference>
<keyword evidence="3 5" id="KW-0560">Oxidoreductase</keyword>
<dbReference type="InterPro" id="IPR000889">
    <property type="entry name" value="Glutathione_peroxidase"/>
</dbReference>
<dbReference type="GO" id="GO:0004601">
    <property type="term" value="F:peroxidase activity"/>
    <property type="evidence" value="ECO:0007669"/>
    <property type="project" value="UniProtKB-KW"/>
</dbReference>
<dbReference type="PROSITE" id="PS51355">
    <property type="entry name" value="GLUTATHIONE_PEROXID_3"/>
    <property type="match status" value="1"/>
</dbReference>
<dbReference type="PRINTS" id="PR01011">
    <property type="entry name" value="GLUTPROXDASE"/>
</dbReference>
<dbReference type="PANTHER" id="PTHR11592">
    <property type="entry name" value="GLUTATHIONE PEROXIDASE"/>
    <property type="match status" value="1"/>
</dbReference>
<dbReference type="SUPFAM" id="SSF52833">
    <property type="entry name" value="Thioredoxin-like"/>
    <property type="match status" value="1"/>
</dbReference>
<reference evidence="6" key="2">
    <citation type="submission" date="2020-09" db="EMBL/GenBank/DDBJ databases">
        <authorList>
            <person name="Sun Q."/>
            <person name="Zhou Y."/>
        </authorList>
    </citation>
    <scope>NUCLEOTIDE SEQUENCE</scope>
    <source>
        <strain evidence="6">CGMCC 4.7278</strain>
    </source>
</reference>
<evidence type="ECO:0000313" key="7">
    <source>
        <dbReference type="Proteomes" id="UP000612956"/>
    </source>
</evidence>
<comment type="caution">
    <text evidence="6">The sequence shown here is derived from an EMBL/GenBank/DDBJ whole genome shotgun (WGS) entry which is preliminary data.</text>
</comment>
<evidence type="ECO:0000256" key="2">
    <source>
        <dbReference type="ARBA" id="ARBA00022559"/>
    </source>
</evidence>
<evidence type="ECO:0000256" key="3">
    <source>
        <dbReference type="ARBA" id="ARBA00023002"/>
    </source>
</evidence>
<dbReference type="AlphaFoldDB" id="A0A917Q8F3"/>
<dbReference type="PROSITE" id="PS00763">
    <property type="entry name" value="GLUTATHIONE_PEROXID_2"/>
    <property type="match status" value="1"/>
</dbReference>
<dbReference type="CDD" id="cd00340">
    <property type="entry name" value="GSH_Peroxidase"/>
    <property type="match status" value="1"/>
</dbReference>